<proteinExistence type="predicted"/>
<dbReference type="STRING" id="797210.Halxa_3545"/>
<dbReference type="OrthoDB" id="330652at2157"/>
<feature type="transmembrane region" description="Helical" evidence="1">
    <location>
        <begin position="49"/>
        <end position="67"/>
    </location>
</feature>
<keyword evidence="3" id="KW-1185">Reference proteome</keyword>
<keyword evidence="1" id="KW-1133">Transmembrane helix</keyword>
<protein>
    <submittedName>
        <fullName evidence="2">Uncharacterized protein</fullName>
    </submittedName>
</protein>
<keyword evidence="1" id="KW-0812">Transmembrane</keyword>
<keyword evidence="1" id="KW-0472">Membrane</keyword>
<name>F8DA84_HALXS</name>
<dbReference type="eggNOG" id="ENOG502N62W">
    <property type="taxonomic scope" value="Archaea"/>
</dbReference>
<feature type="transmembrane region" description="Helical" evidence="1">
    <location>
        <begin position="119"/>
        <end position="137"/>
    </location>
</feature>
<gene>
    <name evidence="2" type="ordered locus">Halxa_3545</name>
</gene>
<sequence>MNSSALPPIVAGVVGAIVSVTRRLAALLLELSSTGPSTEVITRTTLGGRALVFALTYGALFGLAYRAGTRTDPRADGRLTVVTGVVAAIGYLVGSAIVFRVLSTRRHPALAGLLELGSGVAVGVQLAVVTFAGLALARRA</sequence>
<evidence type="ECO:0000313" key="3">
    <source>
        <dbReference type="Proteomes" id="UP000006794"/>
    </source>
</evidence>
<reference evidence="2 3" key="1">
    <citation type="journal article" date="2012" name="Stand. Genomic Sci.">
        <title>Complete genome sequence of Halopiger xanaduensis type strain (SH-6(T)).</title>
        <authorList>
            <person name="Anderson I."/>
            <person name="Tindall B.J."/>
            <person name="Rohde M."/>
            <person name="Lucas S."/>
            <person name="Han J."/>
            <person name="Lapidus A."/>
            <person name="Cheng J.F."/>
            <person name="Goodwin L."/>
            <person name="Pitluck S."/>
            <person name="Peters L."/>
            <person name="Pati A."/>
            <person name="Mikhailova N."/>
            <person name="Pagani I."/>
            <person name="Teshima H."/>
            <person name="Han C."/>
            <person name="Tapia R."/>
            <person name="Land M."/>
            <person name="Woyke T."/>
            <person name="Klenk H.P."/>
            <person name="Kyrpides N."/>
            <person name="Ivanova N."/>
        </authorList>
    </citation>
    <scope>NUCLEOTIDE SEQUENCE [LARGE SCALE GENOMIC DNA]</scope>
    <source>
        <strain evidence="3">DSM 18323 / JCM 14033 / SH-6</strain>
    </source>
</reference>
<dbReference type="Proteomes" id="UP000006794">
    <property type="component" value="Chromosome"/>
</dbReference>
<feature type="transmembrane region" description="Helical" evidence="1">
    <location>
        <begin position="79"/>
        <end position="99"/>
    </location>
</feature>
<dbReference type="RefSeq" id="WP_013881044.1">
    <property type="nucleotide sequence ID" value="NC_015666.1"/>
</dbReference>
<dbReference type="GeneID" id="10798493"/>
<accession>F8DA84</accession>
<evidence type="ECO:0000256" key="1">
    <source>
        <dbReference type="SAM" id="Phobius"/>
    </source>
</evidence>
<dbReference type="KEGG" id="hxa:Halxa_3545"/>
<dbReference type="AlphaFoldDB" id="F8DA84"/>
<organism evidence="2 3">
    <name type="scientific">Halopiger xanaduensis (strain DSM 18323 / JCM 14033 / SH-6)</name>
    <dbReference type="NCBI Taxonomy" id="797210"/>
    <lineage>
        <taxon>Archaea</taxon>
        <taxon>Methanobacteriati</taxon>
        <taxon>Methanobacteriota</taxon>
        <taxon>Stenosarchaea group</taxon>
        <taxon>Halobacteria</taxon>
        <taxon>Halobacteriales</taxon>
        <taxon>Natrialbaceae</taxon>
        <taxon>Halopiger</taxon>
    </lineage>
</organism>
<dbReference type="HOGENOM" id="CLU_1830576_0_0_2"/>
<evidence type="ECO:0000313" key="2">
    <source>
        <dbReference type="EMBL" id="AEH38156.1"/>
    </source>
</evidence>
<dbReference type="EMBL" id="CP002839">
    <property type="protein sequence ID" value="AEH38156.1"/>
    <property type="molecule type" value="Genomic_DNA"/>
</dbReference>